<feature type="region of interest" description="Disordered" evidence="2">
    <location>
        <begin position="1"/>
        <end position="98"/>
    </location>
</feature>
<evidence type="ECO:0000256" key="1">
    <source>
        <dbReference type="PROSITE-ProRule" id="PRU00047"/>
    </source>
</evidence>
<dbReference type="SUPFAM" id="SSF50630">
    <property type="entry name" value="Acid proteases"/>
    <property type="match status" value="1"/>
</dbReference>
<protein>
    <recommendedName>
        <fullName evidence="3">CCHC-type domain-containing protein</fullName>
    </recommendedName>
</protein>
<dbReference type="InterPro" id="IPR021109">
    <property type="entry name" value="Peptidase_aspartic_dom_sf"/>
</dbReference>
<dbReference type="PROSITE" id="PS50158">
    <property type="entry name" value="ZF_CCHC"/>
    <property type="match status" value="1"/>
</dbReference>
<feature type="compositionally biased region" description="Basic residues" evidence="2">
    <location>
        <begin position="330"/>
        <end position="342"/>
    </location>
</feature>
<keyword evidence="1" id="KW-0863">Zinc-finger</keyword>
<dbReference type="EMBL" id="LR862132">
    <property type="protein sequence ID" value="CAD1837723.1"/>
    <property type="molecule type" value="Genomic_DNA"/>
</dbReference>
<dbReference type="Pfam" id="PF08284">
    <property type="entry name" value="RVP_2"/>
    <property type="match status" value="1"/>
</dbReference>
<keyword evidence="1" id="KW-0862">Zinc</keyword>
<dbReference type="Gene3D" id="2.40.70.10">
    <property type="entry name" value="Acid Proteases"/>
    <property type="match status" value="1"/>
</dbReference>
<feature type="compositionally biased region" description="Polar residues" evidence="2">
    <location>
        <begin position="1"/>
        <end position="10"/>
    </location>
</feature>
<reference evidence="4" key="1">
    <citation type="submission" date="2020-07" db="EMBL/GenBank/DDBJ databases">
        <authorList>
            <person name="Lin J."/>
        </authorList>
    </citation>
    <scope>NUCLEOTIDE SEQUENCE</scope>
</reference>
<keyword evidence="1" id="KW-0479">Metal-binding</keyword>
<dbReference type="InterPro" id="IPR032567">
    <property type="entry name" value="RTL1-rel"/>
</dbReference>
<dbReference type="Gene3D" id="4.10.60.10">
    <property type="entry name" value="Zinc finger, CCHC-type"/>
    <property type="match status" value="1"/>
</dbReference>
<dbReference type="InterPro" id="IPR001878">
    <property type="entry name" value="Znf_CCHC"/>
</dbReference>
<dbReference type="InterPro" id="IPR043502">
    <property type="entry name" value="DNA/RNA_pol_sf"/>
</dbReference>
<dbReference type="AlphaFoldDB" id="A0A6V7Q3W6"/>
<dbReference type="PANTHER" id="PTHR15503:SF42">
    <property type="entry name" value="ZINC FINGER, CCHC-TYPE, RETROTRANSPOSON GAG DOMAIN, ASPARTIC PEPTIDASE DOMAIN PROTEIN-RELATED"/>
    <property type="match status" value="1"/>
</dbReference>
<evidence type="ECO:0000313" key="4">
    <source>
        <dbReference type="EMBL" id="CAD1837723.1"/>
    </source>
</evidence>
<organism evidence="4">
    <name type="scientific">Ananas comosus var. bracteatus</name>
    <name type="common">red pineapple</name>
    <dbReference type="NCBI Taxonomy" id="296719"/>
    <lineage>
        <taxon>Eukaryota</taxon>
        <taxon>Viridiplantae</taxon>
        <taxon>Streptophyta</taxon>
        <taxon>Embryophyta</taxon>
        <taxon>Tracheophyta</taxon>
        <taxon>Spermatophyta</taxon>
        <taxon>Magnoliopsida</taxon>
        <taxon>Liliopsida</taxon>
        <taxon>Poales</taxon>
        <taxon>Bromeliaceae</taxon>
        <taxon>Bromelioideae</taxon>
        <taxon>Ananas</taxon>
    </lineage>
</organism>
<accession>A0A6V7Q3W6</accession>
<name>A0A6V7Q3W6_ANACO</name>
<feature type="region of interest" description="Disordered" evidence="2">
    <location>
        <begin position="390"/>
        <end position="448"/>
    </location>
</feature>
<feature type="compositionally biased region" description="Low complexity" evidence="2">
    <location>
        <begin position="343"/>
        <end position="352"/>
    </location>
</feature>
<dbReference type="SMART" id="SM00343">
    <property type="entry name" value="ZnF_C2HC"/>
    <property type="match status" value="2"/>
</dbReference>
<dbReference type="SUPFAM" id="SSF56672">
    <property type="entry name" value="DNA/RNA polymerases"/>
    <property type="match status" value="1"/>
</dbReference>
<dbReference type="CDD" id="cd00303">
    <property type="entry name" value="retropepsin_like"/>
    <property type="match status" value="1"/>
</dbReference>
<evidence type="ECO:0000259" key="3">
    <source>
        <dbReference type="PROSITE" id="PS50158"/>
    </source>
</evidence>
<evidence type="ECO:0000256" key="2">
    <source>
        <dbReference type="SAM" id="MobiDB-lite"/>
    </source>
</evidence>
<feature type="compositionally biased region" description="Low complexity" evidence="2">
    <location>
        <begin position="75"/>
        <end position="98"/>
    </location>
</feature>
<sequence>MPITRSQSAGADNAANFEEVETSATSGSSEVRGGARQQTEAARRQEARMKRLEDLLLQQAAASRETQAPTPPAPVVDVAPKAPSPAPSSSRAAPVAAPQEEVLVAPPVQRPPVGAAFPTLVEGAERDRLMERLNEFRRCSPRVFDGEKVDHWIVEKWLMHMEKLFRDTFVEESDRVWLATHHLDGEAYRWWLDFQDHPSTDLAAITWTRFKELLLAHYFPTSVKRKMEQDLRSLRQGDRTVAEYEREFSRLLHCVPFVVRDDEDKARIFERGLRPSTFRFVQSSNLQTYREVVDCALIVESGAADVQEQREARDKGKAKRPAAEGASQTHSRRLPKHPRSQQRGRGSAAYRGGSDRRRPSPCVICGGPHYPPQCPQRAGRCFQCGQEGHVRTECPRDSSPAPSTASAPTLPAVSHGTPSTQYQPGRPPVQRQSEGSRQAPSGRMYAAQTEEAAAAEDVVAGIILLDGIRVRALFDTGASHSFIDRLFAELHGIPLVSLLHTGHVVVPDHVLDIREYSPRCHVRVGDWIMPVDLLALRKLGDFDVVLGMDWLTKYYATIDCKSRTVTFREPGQTEVVFSGCRSSLFAMTISSSRARQLISRGCVAYLASVVLRGEDDTPRIEDIPVVREFQDVFPAELPGMPPDREIEFVVDLAPGTTPISKAPYRMAPAELRELRAQLQDLLDKGFIRPSVSPWGAPVCSSRKRTDHFAFAWIIVSLIKSRSRTSIRCRGSTTCLISFRDRVCIPR</sequence>
<dbReference type="GO" id="GO:0003676">
    <property type="term" value="F:nucleic acid binding"/>
    <property type="evidence" value="ECO:0007669"/>
    <property type="project" value="InterPro"/>
</dbReference>
<dbReference type="InterPro" id="IPR036875">
    <property type="entry name" value="Znf_CCHC_sf"/>
</dbReference>
<feature type="compositionally biased region" description="Low complexity" evidence="2">
    <location>
        <begin position="398"/>
        <end position="412"/>
    </location>
</feature>
<feature type="compositionally biased region" description="Polar residues" evidence="2">
    <location>
        <begin position="430"/>
        <end position="439"/>
    </location>
</feature>
<dbReference type="PANTHER" id="PTHR15503">
    <property type="entry name" value="LDOC1 RELATED"/>
    <property type="match status" value="1"/>
</dbReference>
<dbReference type="Pfam" id="PF03732">
    <property type="entry name" value="Retrotrans_gag"/>
    <property type="match status" value="1"/>
</dbReference>
<feature type="region of interest" description="Disordered" evidence="2">
    <location>
        <begin position="306"/>
        <end position="358"/>
    </location>
</feature>
<dbReference type="Gene3D" id="3.10.10.10">
    <property type="entry name" value="HIV Type 1 Reverse Transcriptase, subunit A, domain 1"/>
    <property type="match status" value="1"/>
</dbReference>
<dbReference type="SUPFAM" id="SSF57756">
    <property type="entry name" value="Retrovirus zinc finger-like domains"/>
    <property type="match status" value="1"/>
</dbReference>
<dbReference type="GO" id="GO:0008270">
    <property type="term" value="F:zinc ion binding"/>
    <property type="evidence" value="ECO:0007669"/>
    <property type="project" value="UniProtKB-KW"/>
</dbReference>
<gene>
    <name evidence="4" type="ORF">CB5_LOCUS20934</name>
</gene>
<feature type="domain" description="CCHC-type" evidence="3">
    <location>
        <begin position="380"/>
        <end position="396"/>
    </location>
</feature>
<feature type="compositionally biased region" description="Basic and acidic residues" evidence="2">
    <location>
        <begin position="41"/>
        <end position="54"/>
    </location>
</feature>
<proteinExistence type="predicted"/>
<dbReference type="InterPro" id="IPR005162">
    <property type="entry name" value="Retrotrans_gag_dom"/>
</dbReference>